<dbReference type="RefSeq" id="WP_249249587.1">
    <property type="nucleotide sequence ID" value="NZ_JAKIKT010000005.1"/>
</dbReference>
<proteinExistence type="predicted"/>
<evidence type="ECO:0000313" key="1">
    <source>
        <dbReference type="EMBL" id="MCL2914975.1"/>
    </source>
</evidence>
<protein>
    <recommendedName>
        <fullName evidence="3">Transcriptional regulator</fullName>
    </recommendedName>
</protein>
<reference evidence="1 2" key="1">
    <citation type="submission" date="2022-01" db="EMBL/GenBank/DDBJ databases">
        <title>Whole genome-based taxonomy of the Shewanellaceae.</title>
        <authorList>
            <person name="Martin-Rodriguez A.J."/>
        </authorList>
    </citation>
    <scope>NUCLEOTIDE SEQUENCE [LARGE SCALE GENOMIC DNA]</scope>
    <source>
        <strain evidence="1 2">DSM 21332</strain>
    </source>
</reference>
<name>A0ABT0NA05_9GAMM</name>
<dbReference type="Proteomes" id="UP001202831">
    <property type="component" value="Unassembled WGS sequence"/>
</dbReference>
<gene>
    <name evidence="1" type="ORF">L2725_14540</name>
</gene>
<keyword evidence="2" id="KW-1185">Reference proteome</keyword>
<organism evidence="1 2">
    <name type="scientific">Shewanella corallii</name>
    <dbReference type="NCBI Taxonomy" id="560080"/>
    <lineage>
        <taxon>Bacteria</taxon>
        <taxon>Pseudomonadati</taxon>
        <taxon>Pseudomonadota</taxon>
        <taxon>Gammaproteobacteria</taxon>
        <taxon>Alteromonadales</taxon>
        <taxon>Shewanellaceae</taxon>
        <taxon>Shewanella</taxon>
    </lineage>
</organism>
<evidence type="ECO:0000313" key="2">
    <source>
        <dbReference type="Proteomes" id="UP001202831"/>
    </source>
</evidence>
<comment type="caution">
    <text evidence="1">The sequence shown here is derived from an EMBL/GenBank/DDBJ whole genome shotgun (WGS) entry which is preliminary data.</text>
</comment>
<sequence>MKQIAVITGDLVGSRRLRDDVFKRVLTELDALLTAFCTDAKDQWQIFRGDSFQLTLTDARRAPLIALQIRWALKALSTTDSKVDARLAIGLAGMDEASNILNTEAHILSGTTLDELKNTRLKWVSSNEYFCSQTDLLTQFADTRITQLTPRQALALLEFSRLEQGSHQQLAEILNTSRVNATRLLNSADYNLLLDYGKLVSQWIGDTDRNDT</sequence>
<evidence type="ECO:0008006" key="3">
    <source>
        <dbReference type="Google" id="ProtNLM"/>
    </source>
</evidence>
<accession>A0ABT0NA05</accession>
<dbReference type="EMBL" id="JAKIKT010000005">
    <property type="protein sequence ID" value="MCL2914975.1"/>
    <property type="molecule type" value="Genomic_DNA"/>
</dbReference>